<keyword evidence="3" id="KW-1185">Reference proteome</keyword>
<organism evidence="2 3">
    <name type="scientific">Maudiozyma humilis</name>
    <name type="common">Sour dough yeast</name>
    <name type="synonym">Kazachstania humilis</name>
    <dbReference type="NCBI Taxonomy" id="51915"/>
    <lineage>
        <taxon>Eukaryota</taxon>
        <taxon>Fungi</taxon>
        <taxon>Dikarya</taxon>
        <taxon>Ascomycota</taxon>
        <taxon>Saccharomycotina</taxon>
        <taxon>Saccharomycetes</taxon>
        <taxon>Saccharomycetales</taxon>
        <taxon>Saccharomycetaceae</taxon>
        <taxon>Maudiozyma</taxon>
    </lineage>
</organism>
<comment type="caution">
    <text evidence="2">The sequence shown here is derived from an EMBL/GenBank/DDBJ whole genome shotgun (WGS) entry which is preliminary data.</text>
</comment>
<accession>A0AAV5RT57</accession>
<dbReference type="Proteomes" id="UP001377567">
    <property type="component" value="Unassembled WGS sequence"/>
</dbReference>
<keyword evidence="1" id="KW-0175">Coiled coil</keyword>
<reference evidence="2 3" key="1">
    <citation type="journal article" date="2023" name="Elife">
        <title>Identification of key yeast species and microbe-microbe interactions impacting larval growth of Drosophila in the wild.</title>
        <authorList>
            <person name="Mure A."/>
            <person name="Sugiura Y."/>
            <person name="Maeda R."/>
            <person name="Honda K."/>
            <person name="Sakurai N."/>
            <person name="Takahashi Y."/>
            <person name="Watada M."/>
            <person name="Katoh T."/>
            <person name="Gotoh A."/>
            <person name="Gotoh Y."/>
            <person name="Taniguchi I."/>
            <person name="Nakamura K."/>
            <person name="Hayashi T."/>
            <person name="Katayama T."/>
            <person name="Uemura T."/>
            <person name="Hattori Y."/>
        </authorList>
    </citation>
    <scope>NUCLEOTIDE SEQUENCE [LARGE SCALE GENOMIC DNA]</scope>
    <source>
        <strain evidence="2 3">KH-74</strain>
    </source>
</reference>
<evidence type="ECO:0000313" key="3">
    <source>
        <dbReference type="Proteomes" id="UP001377567"/>
    </source>
</evidence>
<name>A0AAV5RT57_MAUHU</name>
<proteinExistence type="predicted"/>
<dbReference type="EMBL" id="BTGD01000001">
    <property type="protein sequence ID" value="GMM53831.1"/>
    <property type="molecule type" value="Genomic_DNA"/>
</dbReference>
<evidence type="ECO:0000256" key="1">
    <source>
        <dbReference type="SAM" id="Coils"/>
    </source>
</evidence>
<feature type="coiled-coil region" evidence="1">
    <location>
        <begin position="64"/>
        <end position="91"/>
    </location>
</feature>
<gene>
    <name evidence="2" type="ORF">DAKH74_004470</name>
</gene>
<dbReference type="AlphaFoldDB" id="A0AAV5RT57"/>
<sequence>MEQTEDGVHPVELSVYSLISTDLDGINQSVTELRESQAILILKLRHIRESLKREHAMMYEAEDLKAANLKLESLKRRISTLEKRFKAALNDATALDKKI</sequence>
<protein>
    <submittedName>
        <fullName evidence="2">Snn1 protein</fullName>
    </submittedName>
</protein>
<evidence type="ECO:0000313" key="2">
    <source>
        <dbReference type="EMBL" id="GMM53831.1"/>
    </source>
</evidence>